<dbReference type="GO" id="GO:0005886">
    <property type="term" value="C:plasma membrane"/>
    <property type="evidence" value="ECO:0007669"/>
    <property type="project" value="InterPro"/>
</dbReference>
<dbReference type="GO" id="GO:0031505">
    <property type="term" value="P:fungal-type cell wall organization"/>
    <property type="evidence" value="ECO:0007669"/>
    <property type="project" value="TreeGrafter"/>
</dbReference>
<dbReference type="OrthoDB" id="5419460at2759"/>
<reference evidence="1" key="1">
    <citation type="submission" date="2021-03" db="EMBL/GenBank/DDBJ databases">
        <title>Comparative genomics and phylogenomic investigation of the class Geoglossomycetes provide insights into ecological specialization and systematics.</title>
        <authorList>
            <person name="Melie T."/>
            <person name="Pirro S."/>
            <person name="Miller A.N."/>
            <person name="Quandt A."/>
        </authorList>
    </citation>
    <scope>NUCLEOTIDE SEQUENCE</scope>
    <source>
        <strain evidence="1">GBOQ0MN5Z8</strain>
    </source>
</reference>
<comment type="caution">
    <text evidence="1">The sequence shown here is derived from an EMBL/GenBank/DDBJ whole genome shotgun (WGS) entry which is preliminary data.</text>
</comment>
<dbReference type="GO" id="GO:0032185">
    <property type="term" value="P:septin cytoskeleton organization"/>
    <property type="evidence" value="ECO:0007669"/>
    <property type="project" value="TreeGrafter"/>
</dbReference>
<gene>
    <name evidence="1" type="ORF">FGG08_007252</name>
</gene>
<dbReference type="GO" id="GO:0045121">
    <property type="term" value="C:membrane raft"/>
    <property type="evidence" value="ECO:0007669"/>
    <property type="project" value="TreeGrafter"/>
</dbReference>
<dbReference type="InterPro" id="IPR009571">
    <property type="entry name" value="SUR7/Rim9-like_fungi"/>
</dbReference>
<evidence type="ECO:0000313" key="2">
    <source>
        <dbReference type="Proteomes" id="UP000698800"/>
    </source>
</evidence>
<dbReference type="EMBL" id="JAGHQL010000266">
    <property type="protein sequence ID" value="KAH0534161.1"/>
    <property type="molecule type" value="Genomic_DNA"/>
</dbReference>
<dbReference type="PANTHER" id="PTHR36414:SF1">
    <property type="entry name" value="PROTEIN SUR7"/>
    <property type="match status" value="1"/>
</dbReference>
<dbReference type="GO" id="GO:0030866">
    <property type="term" value="P:cortical actin cytoskeleton organization"/>
    <property type="evidence" value="ECO:0007669"/>
    <property type="project" value="TreeGrafter"/>
</dbReference>
<dbReference type="GO" id="GO:0005938">
    <property type="term" value="C:cell cortex"/>
    <property type="evidence" value="ECO:0007669"/>
    <property type="project" value="TreeGrafter"/>
</dbReference>
<keyword evidence="2" id="KW-1185">Reference proteome</keyword>
<dbReference type="Proteomes" id="UP000698800">
    <property type="component" value="Unassembled WGS sequence"/>
</dbReference>
<dbReference type="PANTHER" id="PTHR36414">
    <property type="entry name" value="PROTEIN SUR7"/>
    <property type="match status" value="1"/>
</dbReference>
<dbReference type="AlphaFoldDB" id="A0A9P8KWN2"/>
<accession>A0A9P8KWN2</accession>
<organism evidence="1 2">
    <name type="scientific">Glutinoglossum americanum</name>
    <dbReference type="NCBI Taxonomy" id="1670608"/>
    <lineage>
        <taxon>Eukaryota</taxon>
        <taxon>Fungi</taxon>
        <taxon>Dikarya</taxon>
        <taxon>Ascomycota</taxon>
        <taxon>Pezizomycotina</taxon>
        <taxon>Geoglossomycetes</taxon>
        <taxon>Geoglossales</taxon>
        <taxon>Geoglossaceae</taxon>
        <taxon>Glutinoglossum</taxon>
    </lineage>
</organism>
<protein>
    <submittedName>
        <fullName evidence="1">Uncharacterized protein</fullName>
    </submittedName>
</protein>
<evidence type="ECO:0000313" key="1">
    <source>
        <dbReference type="EMBL" id="KAH0534161.1"/>
    </source>
</evidence>
<sequence>MAGTRPGLAWLSLLLTAGSITLLFLAILGGAVNRNPLNQVYFLKADTSGIPGAPKAAQWTLWNVCDGVGTGRDYLCSGTKPAHPFDPVRNFKTTKGVDSGFIG</sequence>
<dbReference type="GO" id="GO:0006897">
    <property type="term" value="P:endocytosis"/>
    <property type="evidence" value="ECO:0007669"/>
    <property type="project" value="TreeGrafter"/>
</dbReference>
<dbReference type="Pfam" id="PF06687">
    <property type="entry name" value="SUR7"/>
    <property type="match status" value="1"/>
</dbReference>
<proteinExistence type="predicted"/>
<name>A0A9P8KWN2_9PEZI</name>